<comment type="caution">
    <text evidence="2">The sequence shown here is derived from an EMBL/GenBank/DDBJ whole genome shotgun (WGS) entry which is preliminary data.</text>
</comment>
<keyword evidence="1" id="KW-0732">Signal</keyword>
<sequence>MNKKTKGILAGTAGVALLAGGATFATWSDEAFLGGGSIVSGDFAVTPGDAPVWYDVSGDRVDAVDPAPVTGTLGHEIDLATWKIVPEDTAEAAYEFDVTLEGDNLAAQLNLSGLDAVAGNGGEVTYRVYVPGATAGSYTEITGITNDTLTFVAHDAAANLKAGAGNIVVDDTSATDVVVVVSVSFDADDTDFTGDDIVDLDGIGVTLTQVRGNAVNGF</sequence>
<feature type="signal peptide" evidence="1">
    <location>
        <begin position="1"/>
        <end position="24"/>
    </location>
</feature>
<dbReference type="EMBL" id="BONP01000003">
    <property type="protein sequence ID" value="GIG38992.1"/>
    <property type="molecule type" value="Genomic_DNA"/>
</dbReference>
<evidence type="ECO:0008006" key="4">
    <source>
        <dbReference type="Google" id="ProtNLM"/>
    </source>
</evidence>
<dbReference type="InterPro" id="IPR024006">
    <property type="entry name" value="Alt_signal_exp_actinobact"/>
</dbReference>
<evidence type="ECO:0000256" key="1">
    <source>
        <dbReference type="SAM" id="SignalP"/>
    </source>
</evidence>
<evidence type="ECO:0000313" key="3">
    <source>
        <dbReference type="Proteomes" id="UP000614741"/>
    </source>
</evidence>
<proteinExistence type="predicted"/>
<accession>A0ABQ4DJ28</accession>
<evidence type="ECO:0000313" key="2">
    <source>
        <dbReference type="EMBL" id="GIG38992.1"/>
    </source>
</evidence>
<name>A0ABQ4DJ28_9CELL</name>
<reference evidence="2 3" key="1">
    <citation type="submission" date="2021-01" db="EMBL/GenBank/DDBJ databases">
        <title>Whole genome shotgun sequence of Cellulomonas phragmiteti NBRC 110785.</title>
        <authorList>
            <person name="Komaki H."/>
            <person name="Tamura T."/>
        </authorList>
    </citation>
    <scope>NUCLEOTIDE SEQUENCE [LARGE SCALE GENOMIC DNA]</scope>
    <source>
        <strain evidence="2 3">NBRC 110785</strain>
    </source>
</reference>
<dbReference type="RefSeq" id="WP_203671268.1">
    <property type="nucleotide sequence ID" value="NZ_BONP01000003.1"/>
</dbReference>
<keyword evidence="3" id="KW-1185">Reference proteome</keyword>
<feature type="chain" id="PRO_5047165655" description="Alternate-type signal peptide domain-containing protein" evidence="1">
    <location>
        <begin position="25"/>
        <end position="218"/>
    </location>
</feature>
<gene>
    <name evidence="2" type="ORF">Cph01nite_07540</name>
</gene>
<organism evidence="2 3">
    <name type="scientific">Cellulomonas phragmiteti</name>
    <dbReference type="NCBI Taxonomy" id="478780"/>
    <lineage>
        <taxon>Bacteria</taxon>
        <taxon>Bacillati</taxon>
        <taxon>Actinomycetota</taxon>
        <taxon>Actinomycetes</taxon>
        <taxon>Micrococcales</taxon>
        <taxon>Cellulomonadaceae</taxon>
        <taxon>Cellulomonas</taxon>
    </lineage>
</organism>
<protein>
    <recommendedName>
        <fullName evidence="4">Alternate-type signal peptide domain-containing protein</fullName>
    </recommendedName>
</protein>
<dbReference type="Proteomes" id="UP000614741">
    <property type="component" value="Unassembled WGS sequence"/>
</dbReference>
<dbReference type="NCBIfam" id="TIGR04089">
    <property type="entry name" value="exp_by_SipW_III"/>
    <property type="match status" value="1"/>
</dbReference>